<dbReference type="EMBL" id="AGDY01000009">
    <property type="protein sequence ID" value="EMB20449.1"/>
    <property type="molecule type" value="Genomic_DNA"/>
</dbReference>
<accession>A0A0F6MM64</accession>
<name>A0A0F6MM64_TREDN</name>
<dbReference type="Proteomes" id="UP000011701">
    <property type="component" value="Chromosome"/>
</dbReference>
<gene>
    <name evidence="1" type="ORF">HMPREF9723_01909</name>
</gene>
<proteinExistence type="predicted"/>
<dbReference type="HOGENOM" id="CLU_194677_0_0_12"/>
<dbReference type="RefSeq" id="WP_002692863.1">
    <property type="nucleotide sequence ID" value="NZ_CM001797.1"/>
</dbReference>
<sequence>MSKAHRGKGIRAEQNRGRGVCPVCNKTGIKVLYEQEINGAKTKICKICRANIKNKKAAEVPAEKPAEEASAE</sequence>
<organism evidence="1">
    <name type="scientific">Treponema denticola OTK</name>
    <dbReference type="NCBI Taxonomy" id="999434"/>
    <lineage>
        <taxon>Bacteria</taxon>
        <taxon>Pseudomonadati</taxon>
        <taxon>Spirochaetota</taxon>
        <taxon>Spirochaetia</taxon>
        <taxon>Spirochaetales</taxon>
        <taxon>Treponemataceae</taxon>
        <taxon>Treponema</taxon>
    </lineage>
</organism>
<comment type="caution">
    <text evidence="1">The sequence shown here is derived from an EMBL/GenBank/DDBJ whole genome shotgun (WGS) entry which is preliminary data.</text>
</comment>
<evidence type="ECO:0000313" key="1">
    <source>
        <dbReference type="EMBL" id="EMB20449.1"/>
    </source>
</evidence>
<dbReference type="PATRIC" id="fig|999434.4.peg.1980"/>
<dbReference type="AlphaFoldDB" id="A0A0F6MM64"/>
<reference evidence="1" key="1">
    <citation type="submission" date="2012-01" db="EMBL/GenBank/DDBJ databases">
        <title>The Genome Sequence of Treponema denticola OTK.</title>
        <authorList>
            <consortium name="The Broad Institute Genome Sequencing Platform"/>
            <person name="Earl A."/>
            <person name="Ward D."/>
            <person name="Feldgarden M."/>
            <person name="Gevers D."/>
            <person name="Blanton J.M."/>
            <person name="Fenno C.J."/>
            <person name="Baranova O.V."/>
            <person name="Mathney J."/>
            <person name="Dewhirst F.E."/>
            <person name="Izard J."/>
            <person name="Young S.K."/>
            <person name="Zeng Q."/>
            <person name="Gargeya S."/>
            <person name="Fitzgerald M."/>
            <person name="Haas B."/>
            <person name="Abouelleil A."/>
            <person name="Alvarado L."/>
            <person name="Arachchi H.M."/>
            <person name="Berlin A."/>
            <person name="Chapman S.B."/>
            <person name="Gearin G."/>
            <person name="Goldberg J."/>
            <person name="Griggs A."/>
            <person name="Gujja S."/>
            <person name="Hansen M."/>
            <person name="Heiman D."/>
            <person name="Howarth C."/>
            <person name="Larimer J."/>
            <person name="Lui A."/>
            <person name="MacDonald P.J.P."/>
            <person name="McCowen C."/>
            <person name="Montmayeur A."/>
            <person name="Murphy C."/>
            <person name="Neiman D."/>
            <person name="Pearson M."/>
            <person name="Priest M."/>
            <person name="Roberts A."/>
            <person name="Saif S."/>
            <person name="Shea T."/>
            <person name="Sisk P."/>
            <person name="Stolte C."/>
            <person name="Sykes S."/>
            <person name="Wortman J."/>
            <person name="Nusbaum C."/>
            <person name="Birren B."/>
        </authorList>
    </citation>
    <scope>NUCLEOTIDE SEQUENCE [LARGE SCALE GENOMIC DNA]</scope>
    <source>
        <strain evidence="1">OTK</strain>
    </source>
</reference>
<protein>
    <submittedName>
        <fullName evidence="1">Uncharacterized protein</fullName>
    </submittedName>
</protein>